<dbReference type="PANTHER" id="PTHR42104:SF1">
    <property type="entry name" value="EXTRACELLULAR GUANYL-SPECIFIC RIBONUCLEASE RNTA (AFU_ORTHOLOGUE AFUA_4G03230)"/>
    <property type="match status" value="1"/>
</dbReference>
<gene>
    <name evidence="7" type="ORF">BD311DRAFT_746586</name>
</gene>
<keyword evidence="4" id="KW-1015">Disulfide bond</keyword>
<dbReference type="Pfam" id="PF00545">
    <property type="entry name" value="Ribonuclease"/>
    <property type="match status" value="1"/>
</dbReference>
<dbReference type="InterPro" id="IPR016191">
    <property type="entry name" value="Ribonuclease/ribotoxin"/>
</dbReference>
<organism evidence="7">
    <name type="scientific">Dichomitus squalens</name>
    <dbReference type="NCBI Taxonomy" id="114155"/>
    <lineage>
        <taxon>Eukaryota</taxon>
        <taxon>Fungi</taxon>
        <taxon>Dikarya</taxon>
        <taxon>Basidiomycota</taxon>
        <taxon>Agaricomycotina</taxon>
        <taxon>Agaricomycetes</taxon>
        <taxon>Polyporales</taxon>
        <taxon>Polyporaceae</taxon>
        <taxon>Dichomitus</taxon>
    </lineage>
</organism>
<protein>
    <submittedName>
        <fullName evidence="7">Ribonuclease T1</fullName>
    </submittedName>
</protein>
<dbReference type="Proteomes" id="UP000292957">
    <property type="component" value="Unassembled WGS sequence"/>
</dbReference>
<dbReference type="GO" id="GO:0016787">
    <property type="term" value="F:hydrolase activity"/>
    <property type="evidence" value="ECO:0007669"/>
    <property type="project" value="UniProtKB-KW"/>
</dbReference>
<dbReference type="OrthoDB" id="5425539at2759"/>
<dbReference type="GO" id="GO:0003723">
    <property type="term" value="F:RNA binding"/>
    <property type="evidence" value="ECO:0007669"/>
    <property type="project" value="InterPro"/>
</dbReference>
<keyword evidence="2" id="KW-0255">Endonuclease</keyword>
<name>A0A4Q9N3W8_9APHY</name>
<keyword evidence="6" id="KW-0732">Signal</keyword>
<evidence type="ECO:0000256" key="1">
    <source>
        <dbReference type="ARBA" id="ARBA00022722"/>
    </source>
</evidence>
<dbReference type="PANTHER" id="PTHR42104">
    <property type="entry name" value="EXTRACELLULAR GUANYL-SPECIFIC RIBONUCLEASE RNTA (AFU_ORTHOLOGUE AFUA_4G03230)"/>
    <property type="match status" value="1"/>
</dbReference>
<evidence type="ECO:0000256" key="3">
    <source>
        <dbReference type="ARBA" id="ARBA00022801"/>
    </source>
</evidence>
<dbReference type="GO" id="GO:0004521">
    <property type="term" value="F:RNA endonuclease activity"/>
    <property type="evidence" value="ECO:0007669"/>
    <property type="project" value="InterPro"/>
</dbReference>
<evidence type="ECO:0000256" key="5">
    <source>
        <dbReference type="ARBA" id="ARBA00023239"/>
    </source>
</evidence>
<dbReference type="EMBL" id="ML143388">
    <property type="protein sequence ID" value="TBU34677.1"/>
    <property type="molecule type" value="Genomic_DNA"/>
</dbReference>
<evidence type="ECO:0000256" key="4">
    <source>
        <dbReference type="ARBA" id="ARBA00023157"/>
    </source>
</evidence>
<evidence type="ECO:0000256" key="2">
    <source>
        <dbReference type="ARBA" id="ARBA00022759"/>
    </source>
</evidence>
<dbReference type="GO" id="GO:0016829">
    <property type="term" value="F:lyase activity"/>
    <property type="evidence" value="ECO:0007669"/>
    <property type="project" value="UniProtKB-KW"/>
</dbReference>
<proteinExistence type="predicted"/>
<evidence type="ECO:0000256" key="6">
    <source>
        <dbReference type="SAM" id="SignalP"/>
    </source>
</evidence>
<keyword evidence="3" id="KW-0378">Hydrolase</keyword>
<evidence type="ECO:0000313" key="7">
    <source>
        <dbReference type="EMBL" id="TBU34677.1"/>
    </source>
</evidence>
<dbReference type="Gene3D" id="3.10.450.30">
    <property type="entry name" value="Microbial ribonucleases"/>
    <property type="match status" value="1"/>
</dbReference>
<reference evidence="7" key="1">
    <citation type="submission" date="2019-01" db="EMBL/GenBank/DDBJ databases">
        <title>Draft genome sequences of three monokaryotic isolates of the white-rot basidiomycete fungus Dichomitus squalens.</title>
        <authorList>
            <consortium name="DOE Joint Genome Institute"/>
            <person name="Lopez S.C."/>
            <person name="Andreopoulos B."/>
            <person name="Pangilinan J."/>
            <person name="Lipzen A."/>
            <person name="Riley R."/>
            <person name="Ahrendt S."/>
            <person name="Ng V."/>
            <person name="Barry K."/>
            <person name="Daum C."/>
            <person name="Grigoriev I.V."/>
            <person name="Hilden K.S."/>
            <person name="Makela M.R."/>
            <person name="de Vries R.P."/>
        </authorList>
    </citation>
    <scope>NUCLEOTIDE SEQUENCE [LARGE SCALE GENOMIC DNA]</scope>
    <source>
        <strain evidence="7">OM18370.1</strain>
    </source>
</reference>
<keyword evidence="5" id="KW-0456">Lyase</keyword>
<dbReference type="AlphaFoldDB" id="A0A4Q9N3W8"/>
<keyword evidence="1" id="KW-0540">Nuclease</keyword>
<dbReference type="CDD" id="cd00606">
    <property type="entry name" value="fungal_RNase"/>
    <property type="match status" value="1"/>
</dbReference>
<dbReference type="InterPro" id="IPR000026">
    <property type="entry name" value="N1-like"/>
</dbReference>
<dbReference type="SUPFAM" id="SSF53933">
    <property type="entry name" value="Microbial ribonucleases"/>
    <property type="match status" value="1"/>
</dbReference>
<feature type="chain" id="PRO_5020726852" evidence="6">
    <location>
        <begin position="21"/>
        <end position="124"/>
    </location>
</feature>
<accession>A0A4Q9N3W8</accession>
<sequence>MRFSAIFALTTALLTSAVSARIARRQSGGCNCAGTQYTNSDIQDAINEALDGGASDYPHEYHDYEGFSFPSCSGTFYEYPIEQDDVYTGGSPGADRVIYDEDGDFCACLTHTGASGDDFLECDF</sequence>
<feature type="signal peptide" evidence="6">
    <location>
        <begin position="1"/>
        <end position="20"/>
    </location>
</feature>